<name>A0A150HJN9_9GAMM</name>
<protein>
    <submittedName>
        <fullName evidence="1">Uncharacterized protein</fullName>
    </submittedName>
</protein>
<reference evidence="1 2" key="1">
    <citation type="journal article" date="2016" name="Sci. Rep.">
        <title>Genomic and phenotypic characterization of the species Acinetobacter venetianus.</title>
        <authorList>
            <person name="Fondi M."/>
            <person name="Maida I."/>
            <person name="Perrin E."/>
            <person name="Orlandini V."/>
            <person name="La Torre L."/>
            <person name="Bosi E."/>
            <person name="Negroni A."/>
            <person name="Zanaroli G."/>
            <person name="Fava F."/>
            <person name="Decorosi F."/>
            <person name="Giovannetti L."/>
            <person name="Viti C."/>
            <person name="Vaneechoutte M."/>
            <person name="Dijkshoorn L."/>
            <person name="Fani R."/>
        </authorList>
    </citation>
    <scope>NUCLEOTIDE SEQUENCE [LARGE SCALE GENOMIC DNA]</scope>
    <source>
        <strain evidence="1 2">LUH5627</strain>
    </source>
</reference>
<gene>
    <name evidence="1" type="ORF">AVENLUH5627_03295</name>
</gene>
<sequence length="62" mass="7593">MAEYKLEEGWVRVRLYDGKEADLRCLRDQKGVIVKVYDYQGNELKHNTGARFVVWRDRRWIY</sequence>
<accession>A0A150HJN9</accession>
<dbReference type="AlphaFoldDB" id="A0A150HJN9"/>
<dbReference type="EMBL" id="JRUE01000250">
    <property type="protein sequence ID" value="KXZ63224.1"/>
    <property type="molecule type" value="Genomic_DNA"/>
</dbReference>
<dbReference type="PATRIC" id="fig|52133.18.peg.3383"/>
<dbReference type="Proteomes" id="UP000075680">
    <property type="component" value="Unassembled WGS sequence"/>
</dbReference>
<proteinExistence type="predicted"/>
<dbReference type="RefSeq" id="WP_061519741.1">
    <property type="nucleotide sequence ID" value="NZ_JRUE01000250.1"/>
</dbReference>
<evidence type="ECO:0000313" key="2">
    <source>
        <dbReference type="Proteomes" id="UP000075680"/>
    </source>
</evidence>
<organism evidence="1 2">
    <name type="scientific">Acinetobacter venetianus</name>
    <dbReference type="NCBI Taxonomy" id="52133"/>
    <lineage>
        <taxon>Bacteria</taxon>
        <taxon>Pseudomonadati</taxon>
        <taxon>Pseudomonadota</taxon>
        <taxon>Gammaproteobacteria</taxon>
        <taxon>Moraxellales</taxon>
        <taxon>Moraxellaceae</taxon>
        <taxon>Acinetobacter</taxon>
    </lineage>
</organism>
<comment type="caution">
    <text evidence="1">The sequence shown here is derived from an EMBL/GenBank/DDBJ whole genome shotgun (WGS) entry which is preliminary data.</text>
</comment>
<evidence type="ECO:0000313" key="1">
    <source>
        <dbReference type="EMBL" id="KXZ63224.1"/>
    </source>
</evidence>